<evidence type="ECO:0000313" key="1">
    <source>
        <dbReference type="EMBL" id="KAH3706992.1"/>
    </source>
</evidence>
<dbReference type="Proteomes" id="UP000828390">
    <property type="component" value="Unassembled WGS sequence"/>
</dbReference>
<reference evidence="1" key="2">
    <citation type="submission" date="2020-11" db="EMBL/GenBank/DDBJ databases">
        <authorList>
            <person name="McCartney M.A."/>
            <person name="Auch B."/>
            <person name="Kono T."/>
            <person name="Mallez S."/>
            <person name="Becker A."/>
            <person name="Gohl D.M."/>
            <person name="Silverstein K.A.T."/>
            <person name="Koren S."/>
            <person name="Bechman K.B."/>
            <person name="Herman A."/>
            <person name="Abrahante J.E."/>
            <person name="Garbe J."/>
        </authorList>
    </citation>
    <scope>NUCLEOTIDE SEQUENCE</scope>
    <source>
        <strain evidence="1">Duluth1</strain>
        <tissue evidence="1">Whole animal</tissue>
    </source>
</reference>
<keyword evidence="2" id="KW-1185">Reference proteome</keyword>
<name>A0A9D3YYB1_DREPO</name>
<sequence length="58" mass="6315">MVTNRTLTPPVLQVTGGVGVPEAGHPVEVALLDGTEFHKFLSHNVLYSLHHCEAPERI</sequence>
<dbReference type="AlphaFoldDB" id="A0A9D3YYB1"/>
<accession>A0A9D3YYB1</accession>
<dbReference type="EMBL" id="JAIWYP010000014">
    <property type="protein sequence ID" value="KAH3706992.1"/>
    <property type="molecule type" value="Genomic_DNA"/>
</dbReference>
<comment type="caution">
    <text evidence="1">The sequence shown here is derived from an EMBL/GenBank/DDBJ whole genome shotgun (WGS) entry which is preliminary data.</text>
</comment>
<organism evidence="1 2">
    <name type="scientific">Dreissena polymorpha</name>
    <name type="common">Zebra mussel</name>
    <name type="synonym">Mytilus polymorpha</name>
    <dbReference type="NCBI Taxonomy" id="45954"/>
    <lineage>
        <taxon>Eukaryota</taxon>
        <taxon>Metazoa</taxon>
        <taxon>Spiralia</taxon>
        <taxon>Lophotrochozoa</taxon>
        <taxon>Mollusca</taxon>
        <taxon>Bivalvia</taxon>
        <taxon>Autobranchia</taxon>
        <taxon>Heteroconchia</taxon>
        <taxon>Euheterodonta</taxon>
        <taxon>Imparidentia</taxon>
        <taxon>Neoheterodontei</taxon>
        <taxon>Myida</taxon>
        <taxon>Dreissenoidea</taxon>
        <taxon>Dreissenidae</taxon>
        <taxon>Dreissena</taxon>
    </lineage>
</organism>
<proteinExistence type="predicted"/>
<protein>
    <submittedName>
        <fullName evidence="1">Uncharacterized protein</fullName>
    </submittedName>
</protein>
<evidence type="ECO:0000313" key="2">
    <source>
        <dbReference type="Proteomes" id="UP000828390"/>
    </source>
</evidence>
<reference evidence="1" key="1">
    <citation type="journal article" date="2019" name="bioRxiv">
        <title>The Genome of the Zebra Mussel, Dreissena polymorpha: A Resource for Invasive Species Research.</title>
        <authorList>
            <person name="McCartney M.A."/>
            <person name="Auch B."/>
            <person name="Kono T."/>
            <person name="Mallez S."/>
            <person name="Zhang Y."/>
            <person name="Obille A."/>
            <person name="Becker A."/>
            <person name="Abrahante J.E."/>
            <person name="Garbe J."/>
            <person name="Badalamenti J.P."/>
            <person name="Herman A."/>
            <person name="Mangelson H."/>
            <person name="Liachko I."/>
            <person name="Sullivan S."/>
            <person name="Sone E.D."/>
            <person name="Koren S."/>
            <person name="Silverstein K.A.T."/>
            <person name="Beckman K.B."/>
            <person name="Gohl D.M."/>
        </authorList>
    </citation>
    <scope>NUCLEOTIDE SEQUENCE</scope>
    <source>
        <strain evidence="1">Duluth1</strain>
        <tissue evidence="1">Whole animal</tissue>
    </source>
</reference>
<gene>
    <name evidence="1" type="ORF">DPMN_066383</name>
</gene>